<organism evidence="1 2">
    <name type="scientific">Actinomyces naeslundii</name>
    <dbReference type="NCBI Taxonomy" id="1655"/>
    <lineage>
        <taxon>Bacteria</taxon>
        <taxon>Bacillati</taxon>
        <taxon>Actinomycetota</taxon>
        <taxon>Actinomycetes</taxon>
        <taxon>Actinomycetales</taxon>
        <taxon>Actinomycetaceae</taxon>
        <taxon>Actinomyces</taxon>
    </lineage>
</organism>
<sequence length="188" mass="20662">MATLCVVGGLPAVGKTAVCREILRLRAEAQPQSRPPTWLRIDTIEQALRDSGEMLPGMPGGAGYYVAAAVARDVLASGGEVLVECVNPLPITRRLWEETASAQGCRFLAVELVCSDTTEHRRRARQRVGDIEGLKLPDWKEITRRDYAPWPEADLHLDTARLTAVEAAQAIVNEVTWGWGRSCLSRSQ</sequence>
<dbReference type="GeneID" id="64255595"/>
<gene>
    <name evidence="1" type="ORF">BKH33_02375</name>
</gene>
<evidence type="ECO:0000313" key="1">
    <source>
        <dbReference type="EMBL" id="OMG38151.1"/>
    </source>
</evidence>
<dbReference type="PANTHER" id="PTHR37807:SF3">
    <property type="entry name" value="OS07G0160300 PROTEIN"/>
    <property type="match status" value="1"/>
</dbReference>
<comment type="caution">
    <text evidence="1">The sequence shown here is derived from an EMBL/GenBank/DDBJ whole genome shotgun (WGS) entry which is preliminary data.</text>
</comment>
<proteinExistence type="predicted"/>
<name>A0A854DBA9_ACTNA</name>
<dbReference type="RefSeq" id="WP_003779914.1">
    <property type="nucleotide sequence ID" value="NZ_CP066049.1"/>
</dbReference>
<dbReference type="InterPro" id="IPR027417">
    <property type="entry name" value="P-loop_NTPase"/>
</dbReference>
<reference evidence="1 2" key="1">
    <citation type="submission" date="2016-12" db="EMBL/GenBank/DDBJ databases">
        <title>Genomic comparison of strains in the 'Actinomyces naeslundii' group.</title>
        <authorList>
            <person name="Mughal S.R."/>
            <person name="Do T."/>
            <person name="Gilbert S.C."/>
            <person name="Witherden E.A."/>
            <person name="Didelot X."/>
            <person name="Beighton D."/>
        </authorList>
    </citation>
    <scope>NUCLEOTIDE SEQUENCE [LARGE SCALE GENOMIC DNA]</scope>
    <source>
        <strain evidence="1 2">NCTC 10301</strain>
    </source>
</reference>
<dbReference type="Proteomes" id="UP000187035">
    <property type="component" value="Unassembled WGS sequence"/>
</dbReference>
<protein>
    <submittedName>
        <fullName evidence="1">AAA family ATPase</fullName>
    </submittedName>
</protein>
<accession>A0A854DBA9</accession>
<evidence type="ECO:0000313" key="2">
    <source>
        <dbReference type="Proteomes" id="UP000187035"/>
    </source>
</evidence>
<dbReference type="Gene3D" id="3.40.50.300">
    <property type="entry name" value="P-loop containing nucleotide triphosphate hydrolases"/>
    <property type="match status" value="1"/>
</dbReference>
<dbReference type="PANTHER" id="PTHR37807">
    <property type="entry name" value="OS07G0160300 PROTEIN"/>
    <property type="match status" value="1"/>
</dbReference>
<dbReference type="SUPFAM" id="SSF52540">
    <property type="entry name" value="P-loop containing nucleoside triphosphate hydrolases"/>
    <property type="match status" value="1"/>
</dbReference>
<dbReference type="AlphaFoldDB" id="A0A854DBA9"/>
<dbReference type="EMBL" id="MSRR01000004">
    <property type="protein sequence ID" value="OMG38151.1"/>
    <property type="molecule type" value="Genomic_DNA"/>
</dbReference>